<organism evidence="12 13">
    <name type="scientific">Fulvimarina endophytica</name>
    <dbReference type="NCBI Taxonomy" id="2293836"/>
    <lineage>
        <taxon>Bacteria</taxon>
        <taxon>Pseudomonadati</taxon>
        <taxon>Pseudomonadota</taxon>
        <taxon>Alphaproteobacteria</taxon>
        <taxon>Hyphomicrobiales</taxon>
        <taxon>Aurantimonadaceae</taxon>
        <taxon>Fulvimarina</taxon>
    </lineage>
</organism>
<dbReference type="OrthoDB" id="9803322at2"/>
<dbReference type="InterPro" id="IPR005846">
    <property type="entry name" value="A-D-PHexomutase_a/b/a-III"/>
</dbReference>
<evidence type="ECO:0000256" key="6">
    <source>
        <dbReference type="ARBA" id="ARBA00023235"/>
    </source>
</evidence>
<evidence type="ECO:0000256" key="3">
    <source>
        <dbReference type="ARBA" id="ARBA00022553"/>
    </source>
</evidence>
<dbReference type="EMBL" id="QURL01000003">
    <property type="protein sequence ID" value="RFC64153.1"/>
    <property type="molecule type" value="Genomic_DNA"/>
</dbReference>
<feature type="domain" description="Alpha-D-phosphohexomutase C-terminal" evidence="8">
    <location>
        <begin position="424"/>
        <end position="463"/>
    </location>
</feature>
<feature type="domain" description="Alpha-D-phosphohexomutase alpha/beta/alpha" evidence="11">
    <location>
        <begin position="262"/>
        <end position="375"/>
    </location>
</feature>
<dbReference type="PANTHER" id="PTHR42946:SF1">
    <property type="entry name" value="PHOSPHOGLUCOMUTASE (ALPHA-D-GLUCOSE-1,6-BISPHOSPHATE-DEPENDENT)"/>
    <property type="match status" value="1"/>
</dbReference>
<dbReference type="GO" id="GO:0004615">
    <property type="term" value="F:phosphomannomutase activity"/>
    <property type="evidence" value="ECO:0007669"/>
    <property type="project" value="TreeGrafter"/>
</dbReference>
<dbReference type="CDD" id="cd03088">
    <property type="entry name" value="ManB"/>
    <property type="match status" value="1"/>
</dbReference>
<dbReference type="PROSITE" id="PS00710">
    <property type="entry name" value="PGM_PMM"/>
    <property type="match status" value="1"/>
</dbReference>
<evidence type="ECO:0000313" key="13">
    <source>
        <dbReference type="Proteomes" id="UP000264310"/>
    </source>
</evidence>
<keyword evidence="6" id="KW-0413">Isomerase</keyword>
<evidence type="ECO:0000259" key="11">
    <source>
        <dbReference type="Pfam" id="PF02880"/>
    </source>
</evidence>
<dbReference type="Gene3D" id="3.40.120.10">
    <property type="entry name" value="Alpha-D-Glucose-1,6-Bisphosphate, subunit A, domain 3"/>
    <property type="match status" value="3"/>
</dbReference>
<reference evidence="12 13" key="1">
    <citation type="submission" date="2018-08" db="EMBL/GenBank/DDBJ databases">
        <title>Fulvimarina sp. 85, whole genome shotgun sequence.</title>
        <authorList>
            <person name="Tuo L."/>
        </authorList>
    </citation>
    <scope>NUCLEOTIDE SEQUENCE [LARGE SCALE GENOMIC DNA]</scope>
    <source>
        <strain evidence="12 13">85</strain>
    </source>
</reference>
<dbReference type="InterPro" id="IPR005845">
    <property type="entry name" value="A-D-PHexomutase_a/b/a-II"/>
</dbReference>
<comment type="caution">
    <text evidence="12">The sequence shown here is derived from an EMBL/GenBank/DDBJ whole genome shotgun (WGS) entry which is preliminary data.</text>
</comment>
<comment type="similarity">
    <text evidence="2 7">Belongs to the phosphohexose mutase family.</text>
</comment>
<dbReference type="InterPro" id="IPR050060">
    <property type="entry name" value="Phosphoglucosamine_mutase"/>
</dbReference>
<dbReference type="Pfam" id="PF00408">
    <property type="entry name" value="PGM_PMM_IV"/>
    <property type="match status" value="1"/>
</dbReference>
<dbReference type="InterPro" id="IPR005843">
    <property type="entry name" value="A-D-PHexomutase_C"/>
</dbReference>
<dbReference type="RefSeq" id="WP_116682570.1">
    <property type="nucleotide sequence ID" value="NZ_QURL01000003.1"/>
</dbReference>
<evidence type="ECO:0000256" key="7">
    <source>
        <dbReference type="RuleBase" id="RU004326"/>
    </source>
</evidence>
<evidence type="ECO:0000313" key="12">
    <source>
        <dbReference type="EMBL" id="RFC64153.1"/>
    </source>
</evidence>
<comment type="cofactor">
    <cofactor evidence="1">
        <name>Mg(2+)</name>
        <dbReference type="ChEBI" id="CHEBI:18420"/>
    </cofactor>
</comment>
<dbReference type="Gene3D" id="3.30.310.50">
    <property type="entry name" value="Alpha-D-phosphohexomutase, C-terminal domain"/>
    <property type="match status" value="1"/>
</dbReference>
<keyword evidence="3" id="KW-0597">Phosphoprotein</keyword>
<dbReference type="AlphaFoldDB" id="A0A371X4K2"/>
<accession>A0A371X4K2</accession>
<dbReference type="InterPro" id="IPR016066">
    <property type="entry name" value="A-D-PHexomutase_CS"/>
</dbReference>
<protein>
    <submittedName>
        <fullName evidence="12">Phosphomannomutase</fullName>
    </submittedName>
</protein>
<dbReference type="GO" id="GO:0000287">
    <property type="term" value="F:magnesium ion binding"/>
    <property type="evidence" value="ECO:0007669"/>
    <property type="project" value="InterPro"/>
</dbReference>
<dbReference type="Pfam" id="PF02879">
    <property type="entry name" value="PGM_PMM_II"/>
    <property type="match status" value="1"/>
</dbReference>
<name>A0A371X4K2_9HYPH</name>
<evidence type="ECO:0000256" key="2">
    <source>
        <dbReference type="ARBA" id="ARBA00010231"/>
    </source>
</evidence>
<keyword evidence="5 7" id="KW-0460">Magnesium</keyword>
<dbReference type="Pfam" id="PF02878">
    <property type="entry name" value="PGM_PMM_I"/>
    <property type="match status" value="1"/>
</dbReference>
<evidence type="ECO:0000259" key="8">
    <source>
        <dbReference type="Pfam" id="PF00408"/>
    </source>
</evidence>
<evidence type="ECO:0000256" key="5">
    <source>
        <dbReference type="ARBA" id="ARBA00022842"/>
    </source>
</evidence>
<evidence type="ECO:0000256" key="1">
    <source>
        <dbReference type="ARBA" id="ARBA00001946"/>
    </source>
</evidence>
<dbReference type="InterPro" id="IPR016055">
    <property type="entry name" value="A-D-PHexomutase_a/b/a-I/II/III"/>
</dbReference>
<keyword evidence="13" id="KW-1185">Reference proteome</keyword>
<dbReference type="InterPro" id="IPR036900">
    <property type="entry name" value="A-D-PHexomutase_C_sf"/>
</dbReference>
<sequence length="477" mass="49694">MSSLKFGTSGLRGLVADLDGPPAYAWTRGFVSHLERSDQTGTRTVMIGRDLRASSPAIAARVAAGVKDAGWTPVSCGALPTPALAMAAMARGAAAVMVTGSHIPDDRNGLKFYSPAGEIDKADEGGIRLAHDDLVPQVREASHALSEGEIEDISAEAIEAYVARSVDFFGPQALMGLRIGVYEQSSVARDVLTAILAGLGAETAGLGRADRFIPVDTEAHRPEDMELIAAWAEEYGFDAIVSTDGDADRPLVADETGAILRGDVLGMLTARHLGLPTIVTPVTSSSAIERSDFARKVVRTKVGSPFVIAGMAEALRAGHKRIVGFEANGGVLLGSDVSRDGRRLAALATRDAALPILSALAEAAAANAPLSSVTASLNAGFAAADRLKDIPAEASGPFLERLAGDEAYASELFSPVGAIAEIDRTDGVRTLFENGAVIHYRASGNAPELRCYVEAPSAEEAAQRLAWGLETAKRAVA</sequence>
<dbReference type="Pfam" id="PF02880">
    <property type="entry name" value="PGM_PMM_III"/>
    <property type="match status" value="1"/>
</dbReference>
<evidence type="ECO:0000256" key="4">
    <source>
        <dbReference type="ARBA" id="ARBA00022723"/>
    </source>
</evidence>
<evidence type="ECO:0000259" key="10">
    <source>
        <dbReference type="Pfam" id="PF02879"/>
    </source>
</evidence>
<dbReference type="GO" id="GO:0005975">
    <property type="term" value="P:carbohydrate metabolic process"/>
    <property type="evidence" value="ECO:0007669"/>
    <property type="project" value="InterPro"/>
</dbReference>
<dbReference type="Proteomes" id="UP000264310">
    <property type="component" value="Unassembled WGS sequence"/>
</dbReference>
<dbReference type="SUPFAM" id="SSF55957">
    <property type="entry name" value="Phosphoglucomutase, C-terminal domain"/>
    <property type="match status" value="1"/>
</dbReference>
<dbReference type="SUPFAM" id="SSF53738">
    <property type="entry name" value="Phosphoglucomutase, first 3 domains"/>
    <property type="match status" value="3"/>
</dbReference>
<keyword evidence="4 7" id="KW-0479">Metal-binding</keyword>
<evidence type="ECO:0000259" key="9">
    <source>
        <dbReference type="Pfam" id="PF02878"/>
    </source>
</evidence>
<feature type="domain" description="Alpha-D-phosphohexomutase alpha/beta/alpha" evidence="9">
    <location>
        <begin position="4"/>
        <end position="127"/>
    </location>
</feature>
<feature type="domain" description="Alpha-D-phosphohexomutase alpha/beta/alpha" evidence="10">
    <location>
        <begin position="160"/>
        <end position="257"/>
    </location>
</feature>
<dbReference type="PANTHER" id="PTHR42946">
    <property type="entry name" value="PHOSPHOHEXOSE MUTASE"/>
    <property type="match status" value="1"/>
</dbReference>
<proteinExistence type="inferred from homology"/>
<dbReference type="InterPro" id="IPR005844">
    <property type="entry name" value="A-D-PHexomutase_a/b/a-I"/>
</dbReference>
<gene>
    <name evidence="12" type="ORF">DYI37_07275</name>
</gene>